<feature type="binding site" evidence="3">
    <location>
        <position position="22"/>
    </location>
    <ligand>
        <name>a divalent metal cation</name>
        <dbReference type="ChEBI" id="CHEBI:60240"/>
    </ligand>
</feature>
<dbReference type="RefSeq" id="WP_075626303.1">
    <property type="nucleotide sequence ID" value="NZ_FOAM01000005.1"/>
</dbReference>
<dbReference type="SUPFAM" id="SSF63829">
    <property type="entry name" value="Calcium-dependent phosphotriesterase"/>
    <property type="match status" value="1"/>
</dbReference>
<accession>A0A1Q9B102</accession>
<comment type="similarity">
    <text evidence="1">Belongs to the SMP-30/CGR1 family.</text>
</comment>
<dbReference type="PANTHER" id="PTHR10907">
    <property type="entry name" value="REGUCALCIN"/>
    <property type="match status" value="1"/>
</dbReference>
<proteinExistence type="inferred from homology"/>
<comment type="caution">
    <text evidence="5">The sequence shown here is derived from an EMBL/GenBank/DDBJ whole genome shotgun (WGS) entry which is preliminary data.</text>
</comment>
<feature type="binding site" evidence="3">
    <location>
        <position position="156"/>
    </location>
    <ligand>
        <name>a divalent metal cation</name>
        <dbReference type="ChEBI" id="CHEBI:60240"/>
    </ligand>
</feature>
<dbReference type="AlphaFoldDB" id="A0A1Q9B102"/>
<dbReference type="Pfam" id="PF08450">
    <property type="entry name" value="SGL"/>
    <property type="match status" value="1"/>
</dbReference>
<keyword evidence="3" id="KW-0479">Metal-binding</keyword>
<dbReference type="Gene3D" id="2.120.10.30">
    <property type="entry name" value="TolB, C-terminal domain"/>
    <property type="match status" value="1"/>
</dbReference>
<dbReference type="InterPro" id="IPR005511">
    <property type="entry name" value="SMP-30"/>
</dbReference>
<protein>
    <recommendedName>
        <fullName evidence="4">SMP-30/Gluconolactonase/LRE-like region domain-containing protein</fullName>
    </recommendedName>
</protein>
<evidence type="ECO:0000256" key="3">
    <source>
        <dbReference type="PIRSR" id="PIRSR605511-2"/>
    </source>
</evidence>
<feature type="domain" description="SMP-30/Gluconolactonase/LRE-like region" evidence="4">
    <location>
        <begin position="20"/>
        <end position="266"/>
    </location>
</feature>
<name>A0A1Q9B102_9HYPH</name>
<keyword evidence="6" id="KW-1185">Reference proteome</keyword>
<dbReference type="InterPro" id="IPR011042">
    <property type="entry name" value="6-blade_b-propeller_TolB-like"/>
</dbReference>
<dbReference type="GO" id="GO:0004341">
    <property type="term" value="F:gluconolactonase activity"/>
    <property type="evidence" value="ECO:0007669"/>
    <property type="project" value="TreeGrafter"/>
</dbReference>
<dbReference type="PANTHER" id="PTHR10907:SF47">
    <property type="entry name" value="REGUCALCIN"/>
    <property type="match status" value="1"/>
</dbReference>
<evidence type="ECO:0000259" key="4">
    <source>
        <dbReference type="Pfam" id="PF08450"/>
    </source>
</evidence>
<dbReference type="GO" id="GO:0019853">
    <property type="term" value="P:L-ascorbic acid biosynthetic process"/>
    <property type="evidence" value="ECO:0007669"/>
    <property type="project" value="TreeGrafter"/>
</dbReference>
<comment type="cofactor">
    <cofactor evidence="3">
        <name>Zn(2+)</name>
        <dbReference type="ChEBI" id="CHEBI:29105"/>
    </cofactor>
    <text evidence="3">Binds 1 divalent metal cation per subunit.</text>
</comment>
<keyword evidence="3" id="KW-0862">Zinc</keyword>
<evidence type="ECO:0000313" key="6">
    <source>
        <dbReference type="Proteomes" id="UP000186364"/>
    </source>
</evidence>
<dbReference type="GO" id="GO:0005509">
    <property type="term" value="F:calcium ion binding"/>
    <property type="evidence" value="ECO:0007669"/>
    <property type="project" value="TreeGrafter"/>
</dbReference>
<feature type="active site" description="Proton donor/acceptor" evidence="2">
    <location>
        <position position="208"/>
    </location>
</feature>
<feature type="binding site" evidence="3">
    <location>
        <position position="208"/>
    </location>
    <ligand>
        <name>a divalent metal cation</name>
        <dbReference type="ChEBI" id="CHEBI:60240"/>
    </ligand>
</feature>
<evidence type="ECO:0000256" key="1">
    <source>
        <dbReference type="ARBA" id="ARBA00008853"/>
    </source>
</evidence>
<organism evidence="5 6">
    <name type="scientific">Xaviernesmea oryzae</name>
    <dbReference type="NCBI Taxonomy" id="464029"/>
    <lineage>
        <taxon>Bacteria</taxon>
        <taxon>Pseudomonadati</taxon>
        <taxon>Pseudomonadota</taxon>
        <taxon>Alphaproteobacteria</taxon>
        <taxon>Hyphomicrobiales</taxon>
        <taxon>Rhizobiaceae</taxon>
        <taxon>Rhizobium/Agrobacterium group</taxon>
        <taxon>Xaviernesmea</taxon>
    </lineage>
</organism>
<evidence type="ECO:0000256" key="2">
    <source>
        <dbReference type="PIRSR" id="PIRSR605511-1"/>
    </source>
</evidence>
<dbReference type="InterPro" id="IPR013658">
    <property type="entry name" value="SGL"/>
</dbReference>
<sequence length="292" mass="31622">MSASCPIFKAERLASPGCRLGECPVWHATEGCVYWTDIPARMLWRVDVAGERLKGWSLPVQLGAFALAEGVGFIAATDRGFARLRLDGDEAHLDYLGAPELPAGWRMNDGACDRQGRFWAGSIAAKPGLHGEAGALYSIGRNGMVSPRGGRFQVQNGLAWSPDGRRMYVSDSFPAHPHILSFDFDPESGMRGEGRLFADHQTLLGRPDGAAMDVDGCYWIAASDSGRILRMTPEGHIDAEIHVPVPNGTNLCFGGGDRKTAFITSMNRDGLGGDLFAVELPFQGLEETPYRP</sequence>
<dbReference type="Proteomes" id="UP000186364">
    <property type="component" value="Unassembled WGS sequence"/>
</dbReference>
<dbReference type="PRINTS" id="PR01790">
    <property type="entry name" value="SMP30FAMILY"/>
</dbReference>
<feature type="binding site" evidence="3">
    <location>
        <position position="106"/>
    </location>
    <ligand>
        <name>substrate</name>
    </ligand>
</feature>
<dbReference type="EMBL" id="MKIP01000031">
    <property type="protein sequence ID" value="OLP61640.1"/>
    <property type="molecule type" value="Genomic_DNA"/>
</dbReference>
<feature type="binding site" evidence="3">
    <location>
        <position position="108"/>
    </location>
    <ligand>
        <name>substrate</name>
    </ligand>
</feature>
<dbReference type="OrthoDB" id="2633250at2"/>
<evidence type="ECO:0000313" key="5">
    <source>
        <dbReference type="EMBL" id="OLP61640.1"/>
    </source>
</evidence>
<reference evidence="5 6" key="1">
    <citation type="submission" date="2016-09" db="EMBL/GenBank/DDBJ databases">
        <title>Rhizobium sp. nov., a novel species isolated from the rice rhizosphere.</title>
        <authorList>
            <person name="Zhao J."/>
            <person name="Zhang X."/>
        </authorList>
    </citation>
    <scope>NUCLEOTIDE SEQUENCE [LARGE SCALE GENOMIC DNA]</scope>
    <source>
        <strain evidence="5 6">1.7048</strain>
    </source>
</reference>
<gene>
    <name evidence="5" type="ORF">BJF93_08525</name>
</gene>